<accession>A0A4Y7SIT5</accession>
<organism evidence="1 2">
    <name type="scientific">Coprinellus micaceus</name>
    <name type="common">Glistening ink-cap mushroom</name>
    <name type="synonym">Coprinus micaceus</name>
    <dbReference type="NCBI Taxonomy" id="71717"/>
    <lineage>
        <taxon>Eukaryota</taxon>
        <taxon>Fungi</taxon>
        <taxon>Dikarya</taxon>
        <taxon>Basidiomycota</taxon>
        <taxon>Agaricomycotina</taxon>
        <taxon>Agaricomycetes</taxon>
        <taxon>Agaricomycetidae</taxon>
        <taxon>Agaricales</taxon>
        <taxon>Agaricineae</taxon>
        <taxon>Psathyrellaceae</taxon>
        <taxon>Coprinellus</taxon>
    </lineage>
</organism>
<name>A0A4Y7SIT5_COPMI</name>
<proteinExistence type="predicted"/>
<evidence type="ECO:0000313" key="2">
    <source>
        <dbReference type="Proteomes" id="UP000298030"/>
    </source>
</evidence>
<protein>
    <submittedName>
        <fullName evidence="1">Uncharacterized protein</fullName>
    </submittedName>
</protein>
<dbReference type="EMBL" id="QPFP01000103">
    <property type="protein sequence ID" value="TEB21763.1"/>
    <property type="molecule type" value="Genomic_DNA"/>
</dbReference>
<sequence length="176" mass="20350">MDPARSTSLFKTVEEVDALVVDLAFYHIRTHISLLKADASPQDSHVFDVSVETLSIFLEEEIESSAGHSIASVIDIARQFTKLKLWPEVFKRRRVPDRVSARRDYIEKILVRPNFYPSRCSEDDNRAFPLYNEPRLAHQISKQTQFLALTSRTIRGDGFRTPSRSVVQFQRRKTRA</sequence>
<dbReference type="AlphaFoldDB" id="A0A4Y7SIT5"/>
<evidence type="ECO:0000313" key="1">
    <source>
        <dbReference type="EMBL" id="TEB21763.1"/>
    </source>
</evidence>
<keyword evidence="2" id="KW-1185">Reference proteome</keyword>
<dbReference type="Proteomes" id="UP000298030">
    <property type="component" value="Unassembled WGS sequence"/>
</dbReference>
<gene>
    <name evidence="1" type="ORF">FA13DRAFT_1741587</name>
</gene>
<comment type="caution">
    <text evidence="1">The sequence shown here is derived from an EMBL/GenBank/DDBJ whole genome shotgun (WGS) entry which is preliminary data.</text>
</comment>
<reference evidence="1 2" key="1">
    <citation type="journal article" date="2019" name="Nat. Ecol. Evol.">
        <title>Megaphylogeny resolves global patterns of mushroom evolution.</title>
        <authorList>
            <person name="Varga T."/>
            <person name="Krizsan K."/>
            <person name="Foldi C."/>
            <person name="Dima B."/>
            <person name="Sanchez-Garcia M."/>
            <person name="Sanchez-Ramirez S."/>
            <person name="Szollosi G.J."/>
            <person name="Szarkandi J.G."/>
            <person name="Papp V."/>
            <person name="Albert L."/>
            <person name="Andreopoulos W."/>
            <person name="Angelini C."/>
            <person name="Antonin V."/>
            <person name="Barry K.W."/>
            <person name="Bougher N.L."/>
            <person name="Buchanan P."/>
            <person name="Buyck B."/>
            <person name="Bense V."/>
            <person name="Catcheside P."/>
            <person name="Chovatia M."/>
            <person name="Cooper J."/>
            <person name="Damon W."/>
            <person name="Desjardin D."/>
            <person name="Finy P."/>
            <person name="Geml J."/>
            <person name="Haridas S."/>
            <person name="Hughes K."/>
            <person name="Justo A."/>
            <person name="Karasinski D."/>
            <person name="Kautmanova I."/>
            <person name="Kiss B."/>
            <person name="Kocsube S."/>
            <person name="Kotiranta H."/>
            <person name="LaButti K.M."/>
            <person name="Lechner B.E."/>
            <person name="Liimatainen K."/>
            <person name="Lipzen A."/>
            <person name="Lukacs Z."/>
            <person name="Mihaltcheva S."/>
            <person name="Morgado L.N."/>
            <person name="Niskanen T."/>
            <person name="Noordeloos M.E."/>
            <person name="Ohm R.A."/>
            <person name="Ortiz-Santana B."/>
            <person name="Ovrebo C."/>
            <person name="Racz N."/>
            <person name="Riley R."/>
            <person name="Savchenko A."/>
            <person name="Shiryaev A."/>
            <person name="Soop K."/>
            <person name="Spirin V."/>
            <person name="Szebenyi C."/>
            <person name="Tomsovsky M."/>
            <person name="Tulloss R.E."/>
            <person name="Uehling J."/>
            <person name="Grigoriev I.V."/>
            <person name="Vagvolgyi C."/>
            <person name="Papp T."/>
            <person name="Martin F.M."/>
            <person name="Miettinen O."/>
            <person name="Hibbett D.S."/>
            <person name="Nagy L.G."/>
        </authorList>
    </citation>
    <scope>NUCLEOTIDE SEQUENCE [LARGE SCALE GENOMIC DNA]</scope>
    <source>
        <strain evidence="1 2">FP101781</strain>
    </source>
</reference>